<evidence type="ECO:0000256" key="7">
    <source>
        <dbReference type="ARBA" id="ARBA00023177"/>
    </source>
</evidence>
<evidence type="ECO:0000313" key="12">
    <source>
        <dbReference type="Proteomes" id="UP000030746"/>
    </source>
</evidence>
<feature type="transmembrane region" description="Helical" evidence="9">
    <location>
        <begin position="346"/>
        <end position="370"/>
    </location>
</feature>
<keyword evidence="3" id="KW-0813">Transport</keyword>
<dbReference type="AlphaFoldDB" id="V4A9D7"/>
<dbReference type="PANTHER" id="PTHR11730">
    <property type="entry name" value="AMMONIUM TRANSPORTER"/>
    <property type="match status" value="1"/>
</dbReference>
<feature type="transmembrane region" description="Helical" evidence="9">
    <location>
        <begin position="253"/>
        <end position="275"/>
    </location>
</feature>
<feature type="transmembrane region" description="Helical" evidence="9">
    <location>
        <begin position="382"/>
        <end position="405"/>
    </location>
</feature>
<keyword evidence="4 9" id="KW-0812">Transmembrane</keyword>
<dbReference type="STRING" id="225164.V4A9D7"/>
<dbReference type="InterPro" id="IPR029020">
    <property type="entry name" value="Ammonium/urea_transptr"/>
</dbReference>
<dbReference type="GeneID" id="20249269"/>
<dbReference type="Pfam" id="PF00909">
    <property type="entry name" value="Ammonium_transp"/>
    <property type="match status" value="1"/>
</dbReference>
<dbReference type="GO" id="GO:0005886">
    <property type="term" value="C:plasma membrane"/>
    <property type="evidence" value="ECO:0007669"/>
    <property type="project" value="TreeGrafter"/>
</dbReference>
<dbReference type="RefSeq" id="XP_009057748.1">
    <property type="nucleotide sequence ID" value="XM_009059500.1"/>
</dbReference>
<evidence type="ECO:0000259" key="10">
    <source>
        <dbReference type="Pfam" id="PF00909"/>
    </source>
</evidence>
<dbReference type="Gene3D" id="1.10.3430.10">
    <property type="entry name" value="Ammonium transporter AmtB like domains"/>
    <property type="match status" value="1"/>
</dbReference>
<feature type="transmembrane region" description="Helical" evidence="9">
    <location>
        <begin position="162"/>
        <end position="188"/>
    </location>
</feature>
<keyword evidence="6 9" id="KW-0472">Membrane</keyword>
<dbReference type="SUPFAM" id="SSF111352">
    <property type="entry name" value="Ammonium transporter"/>
    <property type="match status" value="1"/>
</dbReference>
<evidence type="ECO:0000256" key="8">
    <source>
        <dbReference type="SAM" id="MobiDB-lite"/>
    </source>
</evidence>
<gene>
    <name evidence="11" type="ORF">LOTGIDRAFT_233447</name>
</gene>
<evidence type="ECO:0000313" key="11">
    <source>
        <dbReference type="EMBL" id="ESO91695.1"/>
    </source>
</evidence>
<dbReference type="GO" id="GO:0097272">
    <property type="term" value="P:ammonium homeostasis"/>
    <property type="evidence" value="ECO:0007669"/>
    <property type="project" value="TreeGrafter"/>
</dbReference>
<feature type="transmembrane region" description="Helical" evidence="9">
    <location>
        <begin position="100"/>
        <end position="122"/>
    </location>
</feature>
<accession>V4A9D7</accession>
<keyword evidence="7" id="KW-0924">Ammonia transport</keyword>
<feature type="transmembrane region" description="Helical" evidence="9">
    <location>
        <begin position="60"/>
        <end position="80"/>
    </location>
</feature>
<feature type="region of interest" description="Disordered" evidence="8">
    <location>
        <begin position="574"/>
        <end position="613"/>
    </location>
</feature>
<organism evidence="11 12">
    <name type="scientific">Lottia gigantea</name>
    <name type="common">Giant owl limpet</name>
    <dbReference type="NCBI Taxonomy" id="225164"/>
    <lineage>
        <taxon>Eukaryota</taxon>
        <taxon>Metazoa</taxon>
        <taxon>Spiralia</taxon>
        <taxon>Lophotrochozoa</taxon>
        <taxon>Mollusca</taxon>
        <taxon>Gastropoda</taxon>
        <taxon>Patellogastropoda</taxon>
        <taxon>Lottioidea</taxon>
        <taxon>Lottiidae</taxon>
        <taxon>Lottia</taxon>
    </lineage>
</organism>
<evidence type="ECO:0000256" key="6">
    <source>
        <dbReference type="ARBA" id="ARBA00023136"/>
    </source>
</evidence>
<comment type="similarity">
    <text evidence="2">Belongs to the ammonia transporter channel (TC 1.A.11.2) family.</text>
</comment>
<protein>
    <recommendedName>
        <fullName evidence="10">Ammonium transporter AmtB-like domain-containing protein</fullName>
    </recommendedName>
</protein>
<evidence type="ECO:0000256" key="2">
    <source>
        <dbReference type="ARBA" id="ARBA00005887"/>
    </source>
</evidence>
<feature type="transmembrane region" description="Helical" evidence="9">
    <location>
        <begin position="129"/>
        <end position="150"/>
    </location>
</feature>
<dbReference type="InterPro" id="IPR024041">
    <property type="entry name" value="NH4_transpt_AmtB-like_dom"/>
</dbReference>
<feature type="transmembrane region" description="Helical" evidence="9">
    <location>
        <begin position="20"/>
        <end position="40"/>
    </location>
</feature>
<dbReference type="GO" id="GO:0008519">
    <property type="term" value="F:ammonium channel activity"/>
    <property type="evidence" value="ECO:0007669"/>
    <property type="project" value="InterPro"/>
</dbReference>
<keyword evidence="5 9" id="KW-1133">Transmembrane helix</keyword>
<reference evidence="11 12" key="1">
    <citation type="journal article" date="2013" name="Nature">
        <title>Insights into bilaterian evolution from three spiralian genomes.</title>
        <authorList>
            <person name="Simakov O."/>
            <person name="Marletaz F."/>
            <person name="Cho S.J."/>
            <person name="Edsinger-Gonzales E."/>
            <person name="Havlak P."/>
            <person name="Hellsten U."/>
            <person name="Kuo D.H."/>
            <person name="Larsson T."/>
            <person name="Lv J."/>
            <person name="Arendt D."/>
            <person name="Savage R."/>
            <person name="Osoegawa K."/>
            <person name="de Jong P."/>
            <person name="Grimwood J."/>
            <person name="Chapman J.A."/>
            <person name="Shapiro H."/>
            <person name="Aerts A."/>
            <person name="Otillar R.P."/>
            <person name="Terry A.Y."/>
            <person name="Boore J.L."/>
            <person name="Grigoriev I.V."/>
            <person name="Lindberg D.R."/>
            <person name="Seaver E.C."/>
            <person name="Weisblat D.A."/>
            <person name="Putnam N.H."/>
            <person name="Rokhsar D.S."/>
        </authorList>
    </citation>
    <scope>NUCLEOTIDE SEQUENCE [LARGE SCALE GENOMIC DNA]</scope>
</reference>
<evidence type="ECO:0000256" key="5">
    <source>
        <dbReference type="ARBA" id="ARBA00022989"/>
    </source>
</evidence>
<dbReference type="Proteomes" id="UP000030746">
    <property type="component" value="Unassembled WGS sequence"/>
</dbReference>
<name>V4A9D7_LOTGI</name>
<feature type="compositionally biased region" description="Basic and acidic residues" evidence="8">
    <location>
        <begin position="604"/>
        <end position="613"/>
    </location>
</feature>
<feature type="domain" description="Ammonium transporter AmtB-like" evidence="10">
    <location>
        <begin position="23"/>
        <end position="431"/>
    </location>
</feature>
<dbReference type="EMBL" id="KB202237">
    <property type="protein sequence ID" value="ESO91695.1"/>
    <property type="molecule type" value="Genomic_DNA"/>
</dbReference>
<dbReference type="KEGG" id="lgi:LOTGIDRAFT_233447"/>
<dbReference type="CTD" id="20249269"/>
<dbReference type="OMA" id="QIHHYAE"/>
<evidence type="ECO:0000256" key="9">
    <source>
        <dbReference type="SAM" id="Phobius"/>
    </source>
</evidence>
<evidence type="ECO:0000256" key="3">
    <source>
        <dbReference type="ARBA" id="ARBA00022448"/>
    </source>
</evidence>
<sequence length="650" mass="72859">MSGRLNTRILQENLQTELSCVVVALSTLFILGLQIGYSLLEAGISRSRNVYTIITRNTLLLFEVCILYWVTGHALAFSSGNMVLGYQDFWFGMRLNRGDYSQWLFGFCMCLTSTNIIATSLVERVRFEIFFLITFMSVGFVQPVVLHWMWHEEGWLKDSTTYVYQDFSGVSCVNIYSGVVGIIGCILLKPRINRFQSDPYSRAPKPFHGHSKPLIFMGGYLILSGLLALRILAGYQSGSVQRFDEVAVGLINTLIATSACVLTSIAILTMLNYCGTYCCKVGDRHDWFLLLTAINSALSGVVSSGAGCDVYYPWAAGVTGFISGCVYIIWCFLLRSCQIDDPLEVGSVHLGSGIWSLISAPLFSTSGFIYSPGTNQLMVLAWNLAGIGAIMLWTGLPFIVLFISLRLCGIFRVSQHLEVQGLDEYHQEVAYNIKLYNHSDQIQTNTKTNDLSSLNSWQQYESTRSTIKHRPSLKSNMASTLPRKSSIRRHSHPYAIKPTAPSGSMRDNSNWSWLDRPSLRRSREISASFGKADIRRYSSARRSFDHGMRLAAPPGSTRDNSKWNWLDQPSLRHSRERSASFGKAGILRSSSGRRSFDQGIASSARRESIHDSSRKILSNPATWWTDPTTGRKFYSQRPVEWGSMPNINQS</sequence>
<dbReference type="OrthoDB" id="6098940at2759"/>
<keyword evidence="12" id="KW-1185">Reference proteome</keyword>
<evidence type="ECO:0000256" key="4">
    <source>
        <dbReference type="ARBA" id="ARBA00022692"/>
    </source>
</evidence>
<evidence type="ECO:0000256" key="1">
    <source>
        <dbReference type="ARBA" id="ARBA00004141"/>
    </source>
</evidence>
<dbReference type="HOGENOM" id="CLU_421681_0_0_1"/>
<feature type="transmembrane region" description="Helical" evidence="9">
    <location>
        <begin position="287"/>
        <end position="306"/>
    </location>
</feature>
<comment type="subcellular location">
    <subcellularLocation>
        <location evidence="1">Membrane</location>
        <topology evidence="1">Multi-pass membrane protein</topology>
    </subcellularLocation>
</comment>
<feature type="transmembrane region" description="Helical" evidence="9">
    <location>
        <begin position="214"/>
        <end position="233"/>
    </location>
</feature>
<feature type="transmembrane region" description="Helical" evidence="9">
    <location>
        <begin position="312"/>
        <end position="334"/>
    </location>
</feature>
<proteinExistence type="inferred from homology"/>
<dbReference type="PANTHER" id="PTHR11730:SF6">
    <property type="entry name" value="AMMONIUM TRANSPORTER"/>
    <property type="match status" value="1"/>
</dbReference>